<dbReference type="AlphaFoldDB" id="A0A8E4BUJ7"/>
<feature type="transmembrane region" description="Helical" evidence="7">
    <location>
        <begin position="314"/>
        <end position="336"/>
    </location>
</feature>
<feature type="transmembrane region" description="Helical" evidence="7">
    <location>
        <begin position="144"/>
        <end position="165"/>
    </location>
</feature>
<feature type="transmembrane region" description="Helical" evidence="7">
    <location>
        <begin position="171"/>
        <end position="190"/>
    </location>
</feature>
<feature type="transmembrane region" description="Helical" evidence="7">
    <location>
        <begin position="96"/>
        <end position="123"/>
    </location>
</feature>
<feature type="transmembrane region" description="Helical" evidence="7">
    <location>
        <begin position="226"/>
        <end position="249"/>
    </location>
</feature>
<dbReference type="KEGG" id="mpau:ZMTM_25310"/>
<keyword evidence="2" id="KW-0813">Transport</keyword>
<evidence type="ECO:0000313" key="9">
    <source>
        <dbReference type="Proteomes" id="UP000826722"/>
    </source>
</evidence>
<dbReference type="GO" id="GO:0022857">
    <property type="term" value="F:transmembrane transporter activity"/>
    <property type="evidence" value="ECO:0007669"/>
    <property type="project" value="InterPro"/>
</dbReference>
<dbReference type="InterPro" id="IPR036259">
    <property type="entry name" value="MFS_trans_sf"/>
</dbReference>
<keyword evidence="5 7" id="KW-1133">Transmembrane helix</keyword>
<dbReference type="SUPFAM" id="SSF103473">
    <property type="entry name" value="MFS general substrate transporter"/>
    <property type="match status" value="1"/>
</dbReference>
<dbReference type="InterPro" id="IPR011701">
    <property type="entry name" value="MFS"/>
</dbReference>
<gene>
    <name evidence="8" type="primary">lplT</name>
    <name evidence="8" type="ORF">ZMTM_25310</name>
</gene>
<evidence type="ECO:0000256" key="3">
    <source>
        <dbReference type="ARBA" id="ARBA00022475"/>
    </source>
</evidence>
<dbReference type="RefSeq" id="WP_221764280.1">
    <property type="nucleotide sequence ID" value="NZ_AP024110.1"/>
</dbReference>
<dbReference type="GO" id="GO:0005886">
    <property type="term" value="C:plasma membrane"/>
    <property type="evidence" value="ECO:0007669"/>
    <property type="project" value="UniProtKB-SubCell"/>
</dbReference>
<sequence>MAHQPITSNHADKHGGLLSRGMVAVLIAQFISALADNALLFAAIALLKTHLAPAWQIPLLQEFFVVAFIILAPFVGPFADALPKGRVMLIANGLKFIGAAAMLSGLHPLLAYGMVGIGAAAYSPAKYGILSELVSAEKLVQANSMIEGSTIVAILLGAVVGGMLADHSATGALTAIAGCYLLAAAANLLIPRLKPMHPLAKFAVVPLLKDFIHALKTLFSNKDARFSLVGTSVFWGAGSTLRFLLVAWVPVALNIHDLSTPANLSGAVAIGIAFGAFAAAKYVNLGNVNRALPAGILIGLLIMAFAYVTNLYVAIALLIVIGACGGFYVVPLNALLQERGHESVGAGHAIAIQNLVENFLMLLMIGFYTLLDKEGTPVVASTVAVGALVFLAISTLAWTRLRHSK</sequence>
<feature type="transmembrane region" description="Helical" evidence="7">
    <location>
        <begin position="59"/>
        <end position="76"/>
    </location>
</feature>
<keyword evidence="4 7" id="KW-0812">Transmembrane</keyword>
<keyword evidence="9" id="KW-1185">Reference proteome</keyword>
<keyword evidence="3" id="KW-1003">Cell membrane</keyword>
<name>A0A8E4BUJ7_9PROT</name>
<evidence type="ECO:0000256" key="5">
    <source>
        <dbReference type="ARBA" id="ARBA00022989"/>
    </source>
</evidence>
<feature type="transmembrane region" description="Helical" evidence="7">
    <location>
        <begin position="22"/>
        <end position="47"/>
    </location>
</feature>
<feature type="transmembrane region" description="Helical" evidence="7">
    <location>
        <begin position="348"/>
        <end position="371"/>
    </location>
</feature>
<evidence type="ECO:0000256" key="4">
    <source>
        <dbReference type="ARBA" id="ARBA00022692"/>
    </source>
</evidence>
<evidence type="ECO:0000256" key="1">
    <source>
        <dbReference type="ARBA" id="ARBA00004651"/>
    </source>
</evidence>
<dbReference type="Pfam" id="PF07690">
    <property type="entry name" value="MFS_1"/>
    <property type="match status" value="1"/>
</dbReference>
<dbReference type="Proteomes" id="UP000826722">
    <property type="component" value="Chromosome"/>
</dbReference>
<reference evidence="8" key="1">
    <citation type="journal article" date="2021" name="Arch. Microbiol.">
        <title>Methyloradius palustris gen. nov., sp. nov., a methanol-oxidizing bacterium isolated from snow.</title>
        <authorList>
            <person name="Miyadera T."/>
            <person name="Kojima H."/>
            <person name="Fukui M."/>
        </authorList>
    </citation>
    <scope>NUCLEOTIDE SEQUENCE</scope>
    <source>
        <strain evidence="8">Zm11</strain>
    </source>
</reference>
<proteinExistence type="predicted"/>
<organism evidence="8 9">
    <name type="scientific">Methyloradius palustris</name>
    <dbReference type="NCBI Taxonomy" id="2778876"/>
    <lineage>
        <taxon>Bacteria</taxon>
        <taxon>Pseudomonadati</taxon>
        <taxon>Pseudomonadota</taxon>
        <taxon>Betaproteobacteria</taxon>
        <taxon>Nitrosomonadales</taxon>
        <taxon>Methylophilaceae</taxon>
        <taxon>Methyloradius</taxon>
    </lineage>
</organism>
<dbReference type="Gene3D" id="1.20.1250.20">
    <property type="entry name" value="MFS general substrate transporter like domains"/>
    <property type="match status" value="1"/>
</dbReference>
<dbReference type="PANTHER" id="PTHR43266">
    <property type="entry name" value="MACROLIDE-EFFLUX PROTEIN"/>
    <property type="match status" value="1"/>
</dbReference>
<protein>
    <submittedName>
        <fullName evidence="8">Lysophospholipid transporter LplT</fullName>
    </submittedName>
</protein>
<evidence type="ECO:0000313" key="8">
    <source>
        <dbReference type="EMBL" id="BCM26272.1"/>
    </source>
</evidence>
<feature type="transmembrane region" description="Helical" evidence="7">
    <location>
        <begin position="291"/>
        <end position="308"/>
    </location>
</feature>
<comment type="subcellular location">
    <subcellularLocation>
        <location evidence="1">Cell membrane</location>
        <topology evidence="1">Multi-pass membrane protein</topology>
    </subcellularLocation>
</comment>
<feature type="transmembrane region" description="Helical" evidence="7">
    <location>
        <begin position="377"/>
        <end position="399"/>
    </location>
</feature>
<evidence type="ECO:0000256" key="2">
    <source>
        <dbReference type="ARBA" id="ARBA00022448"/>
    </source>
</evidence>
<accession>A0A8E4BUJ7</accession>
<evidence type="ECO:0000256" key="6">
    <source>
        <dbReference type="ARBA" id="ARBA00023136"/>
    </source>
</evidence>
<keyword evidence="6 7" id="KW-0472">Membrane</keyword>
<feature type="transmembrane region" description="Helical" evidence="7">
    <location>
        <begin position="261"/>
        <end position="279"/>
    </location>
</feature>
<dbReference type="NCBIfam" id="NF008397">
    <property type="entry name" value="PRK11195.1"/>
    <property type="match status" value="1"/>
</dbReference>
<dbReference type="PANTHER" id="PTHR43266:SF2">
    <property type="entry name" value="MAJOR FACILITATOR SUPERFAMILY (MFS) PROFILE DOMAIN-CONTAINING PROTEIN"/>
    <property type="match status" value="1"/>
</dbReference>
<evidence type="ECO:0000256" key="7">
    <source>
        <dbReference type="SAM" id="Phobius"/>
    </source>
</evidence>
<dbReference type="EMBL" id="AP024110">
    <property type="protein sequence ID" value="BCM26272.1"/>
    <property type="molecule type" value="Genomic_DNA"/>
</dbReference>